<dbReference type="Proteomes" id="UP001177140">
    <property type="component" value="Unassembled WGS sequence"/>
</dbReference>
<sequence length="60" mass="6620">SPEVNKSNYCEQKEQSGTPTGDNSAHGVEELRCEMNQLRLLIETFKQCACSDSSVDARGK</sequence>
<feature type="non-terminal residue" evidence="2">
    <location>
        <position position="1"/>
    </location>
</feature>
<name>A0AA42B2Y1_PAPNU</name>
<feature type="compositionally biased region" description="Polar residues" evidence="1">
    <location>
        <begin position="1"/>
        <end position="23"/>
    </location>
</feature>
<proteinExistence type="predicted"/>
<keyword evidence="3" id="KW-1185">Reference proteome</keyword>
<organism evidence="2 3">
    <name type="scientific">Papaver nudicaule</name>
    <name type="common">Iceland poppy</name>
    <dbReference type="NCBI Taxonomy" id="74823"/>
    <lineage>
        <taxon>Eukaryota</taxon>
        <taxon>Viridiplantae</taxon>
        <taxon>Streptophyta</taxon>
        <taxon>Embryophyta</taxon>
        <taxon>Tracheophyta</taxon>
        <taxon>Spermatophyta</taxon>
        <taxon>Magnoliopsida</taxon>
        <taxon>Ranunculales</taxon>
        <taxon>Papaveraceae</taxon>
        <taxon>Papaveroideae</taxon>
        <taxon>Papaver</taxon>
    </lineage>
</organism>
<dbReference type="EMBL" id="JAJJMA010316338">
    <property type="protein sequence ID" value="MCL7049470.1"/>
    <property type="molecule type" value="Genomic_DNA"/>
</dbReference>
<reference evidence="2" key="1">
    <citation type="submission" date="2022-03" db="EMBL/GenBank/DDBJ databases">
        <title>A functionally conserved STORR gene fusion in Papaver species that diverged 16.8 million years ago.</title>
        <authorList>
            <person name="Catania T."/>
        </authorList>
    </citation>
    <scope>NUCLEOTIDE SEQUENCE</scope>
    <source>
        <strain evidence="2">S-191538</strain>
    </source>
</reference>
<evidence type="ECO:0000313" key="2">
    <source>
        <dbReference type="EMBL" id="MCL7049470.1"/>
    </source>
</evidence>
<evidence type="ECO:0000313" key="3">
    <source>
        <dbReference type="Proteomes" id="UP001177140"/>
    </source>
</evidence>
<comment type="caution">
    <text evidence="2">The sequence shown here is derived from an EMBL/GenBank/DDBJ whole genome shotgun (WGS) entry which is preliminary data.</text>
</comment>
<gene>
    <name evidence="2" type="ORF">MKW94_022375</name>
</gene>
<feature type="region of interest" description="Disordered" evidence="1">
    <location>
        <begin position="1"/>
        <end position="26"/>
    </location>
</feature>
<protein>
    <submittedName>
        <fullName evidence="2">Uncharacterized protein</fullName>
    </submittedName>
</protein>
<evidence type="ECO:0000256" key="1">
    <source>
        <dbReference type="SAM" id="MobiDB-lite"/>
    </source>
</evidence>
<accession>A0AA42B2Y1</accession>
<feature type="non-terminal residue" evidence="2">
    <location>
        <position position="60"/>
    </location>
</feature>
<dbReference type="AlphaFoldDB" id="A0AA42B2Y1"/>